<gene>
    <name evidence="5" type="ordered locus">Tola_0991</name>
</gene>
<dbReference type="SUPFAM" id="SSF52540">
    <property type="entry name" value="P-loop containing nucleoside triphosphate hydrolases"/>
    <property type="match status" value="1"/>
</dbReference>
<dbReference type="PROSITE" id="PS50893">
    <property type="entry name" value="ABC_TRANSPORTER_2"/>
    <property type="match status" value="1"/>
</dbReference>
<organism evidence="5 6">
    <name type="scientific">Tolumonas auensis (strain DSM 9187 / NBRC 110442 / TA 4)</name>
    <dbReference type="NCBI Taxonomy" id="595494"/>
    <lineage>
        <taxon>Bacteria</taxon>
        <taxon>Pseudomonadati</taxon>
        <taxon>Pseudomonadota</taxon>
        <taxon>Gammaproteobacteria</taxon>
        <taxon>Aeromonadales</taxon>
        <taxon>Aeromonadaceae</taxon>
        <taxon>Tolumonas</taxon>
    </lineage>
</organism>
<keyword evidence="1" id="KW-0813">Transport</keyword>
<protein>
    <submittedName>
        <fullName evidence="5">ABC transporter related</fullName>
    </submittedName>
</protein>
<dbReference type="InterPro" id="IPR017871">
    <property type="entry name" value="ABC_transporter-like_CS"/>
</dbReference>
<dbReference type="KEGG" id="tau:Tola_0991"/>
<accession>C4LCQ4</accession>
<dbReference type="GO" id="GO:0005524">
    <property type="term" value="F:ATP binding"/>
    <property type="evidence" value="ECO:0007669"/>
    <property type="project" value="UniProtKB-KW"/>
</dbReference>
<evidence type="ECO:0000256" key="2">
    <source>
        <dbReference type="ARBA" id="ARBA00022741"/>
    </source>
</evidence>
<evidence type="ECO:0000313" key="5">
    <source>
        <dbReference type="EMBL" id="ACQ92618.1"/>
    </source>
</evidence>
<keyword evidence="2" id="KW-0547">Nucleotide-binding</keyword>
<dbReference type="Proteomes" id="UP000009073">
    <property type="component" value="Chromosome"/>
</dbReference>
<proteinExistence type="predicted"/>
<keyword evidence="6" id="KW-1185">Reference proteome</keyword>
<dbReference type="HOGENOM" id="CLU_000604_1_22_6"/>
<dbReference type="PROSITE" id="PS00211">
    <property type="entry name" value="ABC_TRANSPORTER_1"/>
    <property type="match status" value="1"/>
</dbReference>
<dbReference type="InterPro" id="IPR050093">
    <property type="entry name" value="ABC_SmlMolc_Importer"/>
</dbReference>
<dbReference type="AlphaFoldDB" id="C4LCQ4"/>
<dbReference type="InterPro" id="IPR027417">
    <property type="entry name" value="P-loop_NTPase"/>
</dbReference>
<evidence type="ECO:0000313" key="6">
    <source>
        <dbReference type="Proteomes" id="UP000009073"/>
    </source>
</evidence>
<dbReference type="eggNOG" id="COG4136">
    <property type="taxonomic scope" value="Bacteria"/>
</dbReference>
<dbReference type="Pfam" id="PF00005">
    <property type="entry name" value="ABC_tran"/>
    <property type="match status" value="1"/>
</dbReference>
<dbReference type="PANTHER" id="PTHR42781">
    <property type="entry name" value="SPERMIDINE/PUTRESCINE IMPORT ATP-BINDING PROTEIN POTA"/>
    <property type="match status" value="1"/>
</dbReference>
<dbReference type="OrthoDB" id="9802264at2"/>
<dbReference type="GO" id="GO:0016887">
    <property type="term" value="F:ATP hydrolysis activity"/>
    <property type="evidence" value="ECO:0007669"/>
    <property type="project" value="InterPro"/>
</dbReference>
<reference evidence="5 6" key="2">
    <citation type="journal article" date="2011" name="Stand. Genomic Sci.">
        <title>Complete genome sequence of Tolumonas auensis type strain (TA 4).</title>
        <authorList>
            <person name="Chertkov O."/>
            <person name="Copeland A."/>
            <person name="Lucas S."/>
            <person name="Lapidus A."/>
            <person name="Berry K.W."/>
            <person name="Detter J.C."/>
            <person name="Del Rio T.G."/>
            <person name="Hammon N."/>
            <person name="Dalin E."/>
            <person name="Tice H."/>
            <person name="Pitluck S."/>
            <person name="Richardson P."/>
            <person name="Bruce D."/>
            <person name="Goodwin L."/>
            <person name="Han C."/>
            <person name="Tapia R."/>
            <person name="Saunders E."/>
            <person name="Schmutz J."/>
            <person name="Brettin T."/>
            <person name="Larimer F."/>
            <person name="Land M."/>
            <person name="Hauser L."/>
            <person name="Spring S."/>
            <person name="Rohde M."/>
            <person name="Kyrpides N.C."/>
            <person name="Ivanova N."/>
            <person name="Goker M."/>
            <person name="Beller H.R."/>
            <person name="Klenk H.P."/>
            <person name="Woyke T."/>
        </authorList>
    </citation>
    <scope>NUCLEOTIDE SEQUENCE [LARGE SCALE GENOMIC DNA]</scope>
    <source>
        <strain evidence="6">DSM 9187 / TA4</strain>
    </source>
</reference>
<evidence type="ECO:0000259" key="4">
    <source>
        <dbReference type="PROSITE" id="PS50893"/>
    </source>
</evidence>
<dbReference type="STRING" id="595494.Tola_0991"/>
<dbReference type="Gene3D" id="3.40.50.300">
    <property type="entry name" value="P-loop containing nucleotide triphosphate hydrolases"/>
    <property type="match status" value="1"/>
</dbReference>
<dbReference type="SMART" id="SM00382">
    <property type="entry name" value="AAA"/>
    <property type="match status" value="1"/>
</dbReference>
<dbReference type="PANTHER" id="PTHR42781:SF4">
    <property type="entry name" value="SPERMIDINE_PUTRESCINE IMPORT ATP-BINDING PROTEIN POTA"/>
    <property type="match status" value="1"/>
</dbReference>
<sequence length="214" mass="23948">MLEIKHLTITKTTEVMIPDLSFHVEPGEILTLMGASGTGKSTVLNWLIGELDPVFSAKGELWLNGSRRDRLPIEERRIGILFQDDLLFPHMSVGQNLAFALPERFRGKQARRNELNRALAEAGLADFYDRDTTTLSGGQRARISLLRALLAEPEALLLDEPFSKLDAALRTQFRTFVFEQITKLGIPTILVTHDPGDVPPAGRVLELNRRIDHA</sequence>
<evidence type="ECO:0000256" key="3">
    <source>
        <dbReference type="ARBA" id="ARBA00022840"/>
    </source>
</evidence>
<dbReference type="RefSeq" id="WP_012729217.1">
    <property type="nucleotide sequence ID" value="NC_012691.1"/>
</dbReference>
<reference evidence="6" key="1">
    <citation type="submission" date="2009-05" db="EMBL/GenBank/DDBJ databases">
        <title>Complete sequence of Tolumonas auensis DSM 9187.</title>
        <authorList>
            <consortium name="US DOE Joint Genome Institute"/>
            <person name="Lucas S."/>
            <person name="Copeland A."/>
            <person name="Lapidus A."/>
            <person name="Glavina del Rio T."/>
            <person name="Tice H."/>
            <person name="Bruce D."/>
            <person name="Goodwin L."/>
            <person name="Pitluck S."/>
            <person name="Chertkov O."/>
            <person name="Brettin T."/>
            <person name="Detter J.C."/>
            <person name="Han C."/>
            <person name="Larimer F."/>
            <person name="Land M."/>
            <person name="Hauser L."/>
            <person name="Kyrpides N."/>
            <person name="Mikhailova N."/>
            <person name="Spring S."/>
            <person name="Beller H."/>
        </authorList>
    </citation>
    <scope>NUCLEOTIDE SEQUENCE [LARGE SCALE GENOMIC DNA]</scope>
    <source>
        <strain evidence="6">DSM 9187 / TA4</strain>
    </source>
</reference>
<dbReference type="InterPro" id="IPR003439">
    <property type="entry name" value="ABC_transporter-like_ATP-bd"/>
</dbReference>
<keyword evidence="3" id="KW-0067">ATP-binding</keyword>
<evidence type="ECO:0000256" key="1">
    <source>
        <dbReference type="ARBA" id="ARBA00022448"/>
    </source>
</evidence>
<feature type="domain" description="ABC transporter" evidence="4">
    <location>
        <begin position="2"/>
        <end position="214"/>
    </location>
</feature>
<dbReference type="EMBL" id="CP001616">
    <property type="protein sequence ID" value="ACQ92618.1"/>
    <property type="molecule type" value="Genomic_DNA"/>
</dbReference>
<dbReference type="InterPro" id="IPR003593">
    <property type="entry name" value="AAA+_ATPase"/>
</dbReference>
<name>C4LCQ4_TOLAT</name>